<proteinExistence type="predicted"/>
<evidence type="ECO:0000313" key="3">
    <source>
        <dbReference type="Proteomes" id="UP001243009"/>
    </source>
</evidence>
<dbReference type="RefSeq" id="WP_305102536.1">
    <property type="nucleotide sequence ID" value="NZ_JAUTWS010000003.1"/>
</dbReference>
<sequence>MPALSDKPPRRHDLIGPIGLLLILAILAGGYFLFPWLLSVISYQDCIASGRITGC</sequence>
<gene>
    <name evidence="2" type="ORF">Q7A36_04865</name>
</gene>
<evidence type="ECO:0000313" key="2">
    <source>
        <dbReference type="EMBL" id="MDO9707668.1"/>
    </source>
</evidence>
<feature type="transmembrane region" description="Helical" evidence="1">
    <location>
        <begin position="14"/>
        <end position="34"/>
    </location>
</feature>
<keyword evidence="1" id="KW-1133">Transmembrane helix</keyword>
<keyword evidence="1" id="KW-0472">Membrane</keyword>
<reference evidence="2 3" key="1">
    <citation type="submission" date="2023-08" db="EMBL/GenBank/DDBJ databases">
        <title>The draft genome sequence of Paracraurococcus sp. LOR1-02.</title>
        <authorList>
            <person name="Kingkaew E."/>
            <person name="Tanasupawat S."/>
        </authorList>
    </citation>
    <scope>NUCLEOTIDE SEQUENCE [LARGE SCALE GENOMIC DNA]</scope>
    <source>
        <strain evidence="2 3">LOR1-02</strain>
    </source>
</reference>
<accession>A0ABT9DUW2</accession>
<organism evidence="2 3">
    <name type="scientific">Paracraurococcus lichenis</name>
    <dbReference type="NCBI Taxonomy" id="3064888"/>
    <lineage>
        <taxon>Bacteria</taxon>
        <taxon>Pseudomonadati</taxon>
        <taxon>Pseudomonadota</taxon>
        <taxon>Alphaproteobacteria</taxon>
        <taxon>Acetobacterales</taxon>
        <taxon>Roseomonadaceae</taxon>
        <taxon>Paracraurococcus</taxon>
    </lineage>
</organism>
<keyword evidence="3" id="KW-1185">Reference proteome</keyword>
<evidence type="ECO:0000256" key="1">
    <source>
        <dbReference type="SAM" id="Phobius"/>
    </source>
</evidence>
<comment type="caution">
    <text evidence="2">The sequence shown here is derived from an EMBL/GenBank/DDBJ whole genome shotgun (WGS) entry which is preliminary data.</text>
</comment>
<name>A0ABT9DUW2_9PROT</name>
<protein>
    <submittedName>
        <fullName evidence="2">Uncharacterized protein</fullName>
    </submittedName>
</protein>
<dbReference type="Proteomes" id="UP001243009">
    <property type="component" value="Unassembled WGS sequence"/>
</dbReference>
<keyword evidence="1" id="KW-0812">Transmembrane</keyword>
<dbReference type="EMBL" id="JAUTWS010000003">
    <property type="protein sequence ID" value="MDO9707668.1"/>
    <property type="molecule type" value="Genomic_DNA"/>
</dbReference>